<name>Q9S9G3_EUGGR</name>
<sequence length="35" mass="3947">ELPTWVPDFVKGLLEPPQPPYEAVERGRLPDATQT</sequence>
<reference key="1">
    <citation type="journal article" date="1996" name="Biochim. Biophys. Acta">
        <title>Molecular characterization of Euglena ascorbate peroxidase using monoclonal antibody.</title>
        <authorList>
            <person name="Ishikawa T."/>
            <person name="Takeda T."/>
            <person name="Kohno H."/>
            <person name="Shigeoka S."/>
        </authorList>
    </citation>
    <scope>PROTEIN SEQUENCE</scope>
</reference>
<protein>
    <submittedName>
        <fullName>Ascorbate peroxidase</fullName>
        <ecNumber>1.11.1.11</ecNumber>
    </submittedName>
</protein>
<accession>Q9S9G3</accession>
<proteinExistence type="evidence at protein level"/>
<dbReference type="EC" id="1.11.1.11"/>
<evidence type="ECO:0000256" key="1">
    <source>
        <dbReference type="SAM" id="MobiDB-lite"/>
    </source>
</evidence>
<dbReference type="AlphaFoldDB" id="Q9S9G3"/>
<keyword id="KW-0903">Direct protein sequencing</keyword>
<organism>
    <name type="scientific">Euglena gracilis</name>
    <dbReference type="NCBI Taxonomy" id="3039"/>
    <lineage>
        <taxon>Eukaryota</taxon>
        <taxon>Discoba</taxon>
        <taxon>Euglenozoa</taxon>
        <taxon>Euglenida</taxon>
        <taxon>Spirocuta</taxon>
        <taxon>Euglenophyceae</taxon>
        <taxon>Euglenales</taxon>
        <taxon>Euglenaceae</taxon>
        <taxon>Euglena</taxon>
    </lineage>
</organism>
<feature type="region of interest" description="Disordered" evidence="1">
    <location>
        <begin position="13"/>
        <end position="35"/>
    </location>
</feature>
<dbReference type="GO" id="GO:0016688">
    <property type="term" value="F:L-ascorbate peroxidase activity"/>
    <property type="evidence" value="ECO:0007669"/>
    <property type="project" value="UniProtKB-EC"/>
</dbReference>